<dbReference type="Pfam" id="PF11977">
    <property type="entry name" value="RNase_Zc3h12a"/>
    <property type="match status" value="1"/>
</dbReference>
<feature type="coiled-coil region" evidence="1">
    <location>
        <begin position="197"/>
        <end position="231"/>
    </location>
</feature>
<dbReference type="SUPFAM" id="SSF57997">
    <property type="entry name" value="Tropomyosin"/>
    <property type="match status" value="1"/>
</dbReference>
<feature type="coiled-coil region" evidence="1">
    <location>
        <begin position="303"/>
        <end position="469"/>
    </location>
</feature>
<dbReference type="EMBL" id="AP011734">
    <property type="protein sequence ID" value="BAL55985.1"/>
    <property type="molecule type" value="Genomic_DNA"/>
</dbReference>
<name>H5SIJ9_9BACT</name>
<dbReference type="InterPro" id="IPR021869">
    <property type="entry name" value="RNase_Zc3h12_NYN"/>
</dbReference>
<protein>
    <submittedName>
        <fullName evidence="3">Hypothetical conserved protein</fullName>
    </submittedName>
</protein>
<evidence type="ECO:0000259" key="2">
    <source>
        <dbReference type="Pfam" id="PF11977"/>
    </source>
</evidence>
<feature type="coiled-coil region" evidence="1">
    <location>
        <begin position="126"/>
        <end position="167"/>
    </location>
</feature>
<keyword evidence="1" id="KW-0175">Coiled coil</keyword>
<evidence type="ECO:0000256" key="1">
    <source>
        <dbReference type="SAM" id="Coils"/>
    </source>
</evidence>
<gene>
    <name evidence="3" type="ORF">HGMM_F33C03C28</name>
</gene>
<proteinExistence type="predicted"/>
<reference evidence="3" key="1">
    <citation type="journal article" date="2005" name="Environ. Microbiol.">
        <title>Genetic and functional properties of uncultivated thermophilic crenarchaeotes from a subsurface gold mine as revealed by analysis of genome fragments.</title>
        <authorList>
            <person name="Nunoura T."/>
            <person name="Hirayama H."/>
            <person name="Takami H."/>
            <person name="Oida H."/>
            <person name="Nishi S."/>
            <person name="Shimamura S."/>
            <person name="Suzuki Y."/>
            <person name="Inagaki F."/>
            <person name="Takai K."/>
            <person name="Nealson K.H."/>
            <person name="Horikoshi K."/>
        </authorList>
    </citation>
    <scope>NUCLEOTIDE SEQUENCE</scope>
</reference>
<dbReference type="PANTHER" id="PTHR23159:SF31">
    <property type="entry name" value="CENTROSOME-ASSOCIATED PROTEIN CEP250 ISOFORM X1"/>
    <property type="match status" value="1"/>
</dbReference>
<reference evidence="3" key="2">
    <citation type="journal article" date="2012" name="PLoS ONE">
        <title>A Deeply Branching Thermophilic Bacterium with an Ancient Acetyl-CoA Pathway Dominates a Subsurface Ecosystem.</title>
        <authorList>
            <person name="Takami H."/>
            <person name="Noguchi H."/>
            <person name="Takaki Y."/>
            <person name="Uchiyama I."/>
            <person name="Toyoda A."/>
            <person name="Nishi S."/>
            <person name="Chee G.-J."/>
            <person name="Arai W."/>
            <person name="Nunoura T."/>
            <person name="Itoh T."/>
            <person name="Hattori M."/>
            <person name="Takai K."/>
        </authorList>
    </citation>
    <scope>NUCLEOTIDE SEQUENCE</scope>
</reference>
<sequence>MPGDPLREKVNQVHEQIALLQQRATKLRQDLDWHSSVNPTALEQELASCQDRAQELTAQLQSLDAEIVQLQDWLPGTVTFLANWNDQTRGGALPAQSLTLQRIPQGVPEELASSLTTAEQSWWQEIAASQQNKQRMREDLSNVEGELTRLRQALGQSEAHYGELQKELGELRTRESSLSEAIAWYDSIREPDLSGQLADTKSRCDRLSAECAAVQAEIARLQRELTELEKHIGSLWNPLNWLSSQQSKLRLCRRKLVPRLRRLELARDSCHRQLQLWQCRQAELQQTLQRYRAFDRAASAVELSHTQQEIARLTAETQVAEQRCRTLKESLENRSAERDSLMRQQAALQSRIEGLYREILRHRQSQIEKALASRRPQRTALAAELQQAESRSQEIRRILERYYALDPAACRAELDQTQEQLAHLHQRLQRLDGLIRRRDAELAPLLKKANQLEQELNGAQADLRKARQLEQRLSSAPNGHSRSQIHDECEKYFGDGRPRKVIADRERRIFQIESALEKIQDRIERIRELHLRMTEVEYLVIDGNNCCYQGEDFIGLAALRALLPELRTQGYRVAVIFDGSICPMLKLRAAEVKEQLGNGVIFHIVPSRQSADETILRLANDDPHAFVLSNDRFREYPESPVVQQGRLIRHEIVDGQMLVRSLGIQVKFRAAEAS</sequence>
<dbReference type="AlphaFoldDB" id="H5SIJ9"/>
<evidence type="ECO:0000313" key="3">
    <source>
        <dbReference type="EMBL" id="BAL55985.1"/>
    </source>
</evidence>
<organism evidence="3">
    <name type="scientific">uncultured Planctomycetota bacterium</name>
    <dbReference type="NCBI Taxonomy" id="120965"/>
    <lineage>
        <taxon>Bacteria</taxon>
        <taxon>Pseudomonadati</taxon>
        <taxon>Planctomycetota</taxon>
        <taxon>environmental samples</taxon>
    </lineage>
</organism>
<accession>H5SIJ9</accession>
<dbReference type="PANTHER" id="PTHR23159">
    <property type="entry name" value="CENTROSOMAL PROTEIN 2"/>
    <property type="match status" value="1"/>
</dbReference>
<dbReference type="Gene3D" id="1.10.287.1490">
    <property type="match status" value="1"/>
</dbReference>
<feature type="coiled-coil region" evidence="1">
    <location>
        <begin position="10"/>
        <end position="73"/>
    </location>
</feature>
<feature type="domain" description="RNase NYN" evidence="2">
    <location>
        <begin position="539"/>
        <end position="639"/>
    </location>
</feature>